<accession>A0A0E9TDY5</accession>
<sequence length="24" mass="2675">MKNNPEQAEGLDHACFTPTCSHFP</sequence>
<organism evidence="1">
    <name type="scientific">Anguilla anguilla</name>
    <name type="common">European freshwater eel</name>
    <name type="synonym">Muraena anguilla</name>
    <dbReference type="NCBI Taxonomy" id="7936"/>
    <lineage>
        <taxon>Eukaryota</taxon>
        <taxon>Metazoa</taxon>
        <taxon>Chordata</taxon>
        <taxon>Craniata</taxon>
        <taxon>Vertebrata</taxon>
        <taxon>Euteleostomi</taxon>
        <taxon>Actinopterygii</taxon>
        <taxon>Neopterygii</taxon>
        <taxon>Teleostei</taxon>
        <taxon>Anguilliformes</taxon>
        <taxon>Anguillidae</taxon>
        <taxon>Anguilla</taxon>
    </lineage>
</organism>
<name>A0A0E9TDY5_ANGAN</name>
<reference evidence="1" key="1">
    <citation type="submission" date="2014-11" db="EMBL/GenBank/DDBJ databases">
        <authorList>
            <person name="Amaro Gonzalez C."/>
        </authorList>
    </citation>
    <scope>NUCLEOTIDE SEQUENCE</scope>
</reference>
<evidence type="ECO:0000313" key="1">
    <source>
        <dbReference type="EMBL" id="JAH50943.1"/>
    </source>
</evidence>
<protein>
    <submittedName>
        <fullName evidence="1">Uncharacterized protein</fullName>
    </submittedName>
</protein>
<dbReference type="EMBL" id="GBXM01057634">
    <property type="protein sequence ID" value="JAH50943.1"/>
    <property type="molecule type" value="Transcribed_RNA"/>
</dbReference>
<reference evidence="1" key="2">
    <citation type="journal article" date="2015" name="Fish Shellfish Immunol.">
        <title>Early steps in the European eel (Anguilla anguilla)-Vibrio vulnificus interaction in the gills: Role of the RtxA13 toxin.</title>
        <authorList>
            <person name="Callol A."/>
            <person name="Pajuelo D."/>
            <person name="Ebbesson L."/>
            <person name="Teles M."/>
            <person name="MacKenzie S."/>
            <person name="Amaro C."/>
        </authorList>
    </citation>
    <scope>NUCLEOTIDE SEQUENCE</scope>
</reference>
<proteinExistence type="predicted"/>
<dbReference type="AlphaFoldDB" id="A0A0E9TDY5"/>